<evidence type="ECO:0000313" key="2">
    <source>
        <dbReference type="EMBL" id="KAG6411807.1"/>
    </source>
</evidence>
<evidence type="ECO:0000256" key="1">
    <source>
        <dbReference type="SAM" id="MobiDB-lite"/>
    </source>
</evidence>
<accession>A0A8X8ZNW9</accession>
<dbReference type="Proteomes" id="UP000298416">
    <property type="component" value="Unassembled WGS sequence"/>
</dbReference>
<sequence>MRNPRPIATATAISPSSASIIARRAAGASPLQCSSPSVADASYRRMPHRRHLLQRRLQNGGECSGAPLVAASATLSPFSRRHHRPGRHRRLGNLHRSPARLHDARDTPATTAPRAPSPPPDRTQLRSISQLRLSGLAPGPSLFSRHLLGVAGSSLAALSRHGRRRGKFDAYAGDFIAKNRVLVQHLFELLYALFLPAEGAGWAGNGHSSLGLVFSSCSPRLRGWNAGCTCHIGQGSKSPF</sequence>
<reference evidence="2" key="1">
    <citation type="submission" date="2018-01" db="EMBL/GenBank/DDBJ databases">
        <authorList>
            <person name="Mao J.F."/>
        </authorList>
    </citation>
    <scope>NUCLEOTIDE SEQUENCE</scope>
    <source>
        <strain evidence="2">Huo1</strain>
        <tissue evidence="2">Leaf</tissue>
    </source>
</reference>
<dbReference type="AlphaFoldDB" id="A0A8X8ZNW9"/>
<feature type="compositionally biased region" description="Basic residues" evidence="1">
    <location>
        <begin position="79"/>
        <end position="99"/>
    </location>
</feature>
<evidence type="ECO:0000313" key="3">
    <source>
        <dbReference type="Proteomes" id="UP000298416"/>
    </source>
</evidence>
<organism evidence="2">
    <name type="scientific">Salvia splendens</name>
    <name type="common">Scarlet sage</name>
    <dbReference type="NCBI Taxonomy" id="180675"/>
    <lineage>
        <taxon>Eukaryota</taxon>
        <taxon>Viridiplantae</taxon>
        <taxon>Streptophyta</taxon>
        <taxon>Embryophyta</taxon>
        <taxon>Tracheophyta</taxon>
        <taxon>Spermatophyta</taxon>
        <taxon>Magnoliopsida</taxon>
        <taxon>eudicotyledons</taxon>
        <taxon>Gunneridae</taxon>
        <taxon>Pentapetalae</taxon>
        <taxon>asterids</taxon>
        <taxon>lamiids</taxon>
        <taxon>Lamiales</taxon>
        <taxon>Lamiaceae</taxon>
        <taxon>Nepetoideae</taxon>
        <taxon>Mentheae</taxon>
        <taxon>Salviinae</taxon>
        <taxon>Salvia</taxon>
        <taxon>Salvia subgen. Calosphace</taxon>
        <taxon>core Calosphace</taxon>
    </lineage>
</organism>
<protein>
    <submittedName>
        <fullName evidence="2">Uncharacterized protein</fullName>
    </submittedName>
</protein>
<reference evidence="2" key="2">
    <citation type="submission" date="2020-08" db="EMBL/GenBank/DDBJ databases">
        <title>Plant Genome Project.</title>
        <authorList>
            <person name="Zhang R.-G."/>
        </authorList>
    </citation>
    <scope>NUCLEOTIDE SEQUENCE</scope>
    <source>
        <strain evidence="2">Huo1</strain>
        <tissue evidence="2">Leaf</tissue>
    </source>
</reference>
<keyword evidence="3" id="KW-1185">Reference proteome</keyword>
<dbReference type="EMBL" id="PNBA02000010">
    <property type="protein sequence ID" value="KAG6411807.1"/>
    <property type="molecule type" value="Genomic_DNA"/>
</dbReference>
<comment type="caution">
    <text evidence="2">The sequence shown here is derived from an EMBL/GenBank/DDBJ whole genome shotgun (WGS) entry which is preliminary data.</text>
</comment>
<gene>
    <name evidence="2" type="ORF">SASPL_129891</name>
</gene>
<name>A0A8X8ZNW9_SALSN</name>
<feature type="region of interest" description="Disordered" evidence="1">
    <location>
        <begin position="77"/>
        <end position="124"/>
    </location>
</feature>
<proteinExistence type="predicted"/>